<evidence type="ECO:0000259" key="4">
    <source>
        <dbReference type="PROSITE" id="PS50076"/>
    </source>
</evidence>
<dbReference type="SMART" id="SM00271">
    <property type="entry name" value="DnaJ"/>
    <property type="match status" value="1"/>
</dbReference>
<keyword evidence="6" id="KW-1185">Reference proteome</keyword>
<evidence type="ECO:0000256" key="3">
    <source>
        <dbReference type="SAM" id="Phobius"/>
    </source>
</evidence>
<dbReference type="InterPro" id="IPR001623">
    <property type="entry name" value="DnaJ_domain"/>
</dbReference>
<dbReference type="InterPro" id="IPR051938">
    <property type="entry name" value="Apopto_cytoskel_mod"/>
</dbReference>
<keyword evidence="1" id="KW-0143">Chaperone</keyword>
<dbReference type="InterPro" id="IPR036869">
    <property type="entry name" value="J_dom_sf"/>
</dbReference>
<dbReference type="AlphaFoldDB" id="A0A0C3K5X1"/>
<dbReference type="EMBL" id="KN831968">
    <property type="protein sequence ID" value="KIO04982.1"/>
    <property type="molecule type" value="Genomic_DNA"/>
</dbReference>
<dbReference type="PANTHER" id="PTHR44145">
    <property type="entry name" value="DNAJ HOMOLOG SUBFAMILY A MEMBER 3, MITOCHONDRIAL"/>
    <property type="match status" value="1"/>
</dbReference>
<dbReference type="OrthoDB" id="445556at2759"/>
<dbReference type="CDD" id="cd06257">
    <property type="entry name" value="DnaJ"/>
    <property type="match status" value="1"/>
</dbReference>
<dbReference type="PRINTS" id="PR00625">
    <property type="entry name" value="JDOMAIN"/>
</dbReference>
<evidence type="ECO:0000256" key="1">
    <source>
        <dbReference type="ARBA" id="ARBA00023186"/>
    </source>
</evidence>
<feature type="transmembrane region" description="Helical" evidence="3">
    <location>
        <begin position="255"/>
        <end position="276"/>
    </location>
</feature>
<dbReference type="PANTHER" id="PTHR44145:SF3">
    <property type="entry name" value="DNAJ HOMOLOG SUBFAMILY A MEMBER 3, MITOCHONDRIAL"/>
    <property type="match status" value="1"/>
</dbReference>
<keyword evidence="3" id="KW-0472">Membrane</keyword>
<dbReference type="Proteomes" id="UP000054217">
    <property type="component" value="Unassembled WGS sequence"/>
</dbReference>
<proteinExistence type="predicted"/>
<feature type="region of interest" description="Disordered" evidence="2">
    <location>
        <begin position="109"/>
        <end position="232"/>
    </location>
</feature>
<dbReference type="HOGENOM" id="CLU_084536_0_0_1"/>
<feature type="compositionally biased region" description="Low complexity" evidence="2">
    <location>
        <begin position="114"/>
        <end position="124"/>
    </location>
</feature>
<reference evidence="5 6" key="1">
    <citation type="submission" date="2014-04" db="EMBL/GenBank/DDBJ databases">
        <authorList>
            <consortium name="DOE Joint Genome Institute"/>
            <person name="Kuo A."/>
            <person name="Kohler A."/>
            <person name="Costa M.D."/>
            <person name="Nagy L.G."/>
            <person name="Floudas D."/>
            <person name="Copeland A."/>
            <person name="Barry K.W."/>
            <person name="Cichocki N."/>
            <person name="Veneault-Fourrey C."/>
            <person name="LaButti K."/>
            <person name="Lindquist E.A."/>
            <person name="Lipzen A."/>
            <person name="Lundell T."/>
            <person name="Morin E."/>
            <person name="Murat C."/>
            <person name="Sun H."/>
            <person name="Tunlid A."/>
            <person name="Henrissat B."/>
            <person name="Grigoriev I.V."/>
            <person name="Hibbett D.S."/>
            <person name="Martin F."/>
            <person name="Nordberg H.P."/>
            <person name="Cantor M.N."/>
            <person name="Hua S.X."/>
        </authorList>
    </citation>
    <scope>NUCLEOTIDE SEQUENCE [LARGE SCALE GENOMIC DNA]</scope>
    <source>
        <strain evidence="5 6">Marx 270</strain>
    </source>
</reference>
<keyword evidence="3" id="KW-0812">Transmembrane</keyword>
<feature type="compositionally biased region" description="Polar residues" evidence="2">
    <location>
        <begin position="162"/>
        <end position="181"/>
    </location>
</feature>
<organism evidence="5 6">
    <name type="scientific">Pisolithus tinctorius Marx 270</name>
    <dbReference type="NCBI Taxonomy" id="870435"/>
    <lineage>
        <taxon>Eukaryota</taxon>
        <taxon>Fungi</taxon>
        <taxon>Dikarya</taxon>
        <taxon>Basidiomycota</taxon>
        <taxon>Agaricomycotina</taxon>
        <taxon>Agaricomycetes</taxon>
        <taxon>Agaricomycetidae</taxon>
        <taxon>Boletales</taxon>
        <taxon>Sclerodermatineae</taxon>
        <taxon>Pisolithaceae</taxon>
        <taxon>Pisolithus</taxon>
    </lineage>
</organism>
<protein>
    <recommendedName>
        <fullName evidence="4">J domain-containing protein</fullName>
    </recommendedName>
</protein>
<name>A0A0C3K5X1_PISTI</name>
<evidence type="ECO:0000313" key="6">
    <source>
        <dbReference type="Proteomes" id="UP000054217"/>
    </source>
</evidence>
<feature type="compositionally biased region" description="Polar residues" evidence="2">
    <location>
        <begin position="127"/>
        <end position="145"/>
    </location>
</feature>
<feature type="compositionally biased region" description="Low complexity" evidence="2">
    <location>
        <begin position="198"/>
        <end position="210"/>
    </location>
</feature>
<dbReference type="SUPFAM" id="SSF46565">
    <property type="entry name" value="Chaperone J-domain"/>
    <property type="match status" value="1"/>
</dbReference>
<reference evidence="6" key="2">
    <citation type="submission" date="2015-01" db="EMBL/GenBank/DDBJ databases">
        <title>Evolutionary Origins and Diversification of the Mycorrhizal Mutualists.</title>
        <authorList>
            <consortium name="DOE Joint Genome Institute"/>
            <consortium name="Mycorrhizal Genomics Consortium"/>
            <person name="Kohler A."/>
            <person name="Kuo A."/>
            <person name="Nagy L.G."/>
            <person name="Floudas D."/>
            <person name="Copeland A."/>
            <person name="Barry K.W."/>
            <person name="Cichocki N."/>
            <person name="Veneault-Fourrey C."/>
            <person name="LaButti K."/>
            <person name="Lindquist E.A."/>
            <person name="Lipzen A."/>
            <person name="Lundell T."/>
            <person name="Morin E."/>
            <person name="Murat C."/>
            <person name="Riley R."/>
            <person name="Ohm R."/>
            <person name="Sun H."/>
            <person name="Tunlid A."/>
            <person name="Henrissat B."/>
            <person name="Grigoriev I.V."/>
            <person name="Hibbett D.S."/>
            <person name="Martin F."/>
        </authorList>
    </citation>
    <scope>NUCLEOTIDE SEQUENCE [LARGE SCALE GENOMIC DNA]</scope>
    <source>
        <strain evidence="6">Marx 270</strain>
    </source>
</reference>
<gene>
    <name evidence="5" type="ORF">M404DRAFT_1000065</name>
</gene>
<dbReference type="InParanoid" id="A0A0C3K5X1"/>
<dbReference type="STRING" id="870435.A0A0C3K5X1"/>
<dbReference type="InterPro" id="IPR018253">
    <property type="entry name" value="DnaJ_domain_CS"/>
</dbReference>
<evidence type="ECO:0000256" key="2">
    <source>
        <dbReference type="SAM" id="MobiDB-lite"/>
    </source>
</evidence>
<accession>A0A0C3K5X1</accession>
<dbReference type="PROSITE" id="PS50076">
    <property type="entry name" value="DNAJ_2"/>
    <property type="match status" value="1"/>
</dbReference>
<dbReference type="Pfam" id="PF00226">
    <property type="entry name" value="DnaJ"/>
    <property type="match status" value="1"/>
</dbReference>
<dbReference type="PROSITE" id="PS00636">
    <property type="entry name" value="DNAJ_1"/>
    <property type="match status" value="1"/>
</dbReference>
<dbReference type="Gene3D" id="1.10.287.110">
    <property type="entry name" value="DnaJ domain"/>
    <property type="match status" value="1"/>
</dbReference>
<sequence>MNPSLRRSSTCLSSILNRWTRIQGEPCWAAAVWMSHRQFSSSPCKRAKQQDHYAILSVPRTATKAQIKTRFYQLSKMYHPDVAGDTASGSKFQAVSEAYSVLSDDRKRREYDRSLGSSSSTFGSHHPQATTTRPSQQRGSRSFWVQQHWRSRAHGTHDRHPSSSGAHHQPRSGQDRSTPNPFHSPHVQRATGWKPTESSSRTSSHGHYSGTGLGSVPPDEPPGGHSGLHGANASLDRDRVRAGPPAPSHAGAMDVLARLGGLVTLCSFVLYVAGALSDRN</sequence>
<evidence type="ECO:0000313" key="5">
    <source>
        <dbReference type="EMBL" id="KIO04982.1"/>
    </source>
</evidence>
<keyword evidence="3" id="KW-1133">Transmembrane helix</keyword>
<feature type="domain" description="J" evidence="4">
    <location>
        <begin position="51"/>
        <end position="115"/>
    </location>
</feature>